<dbReference type="NCBIfam" id="TIGR03396">
    <property type="entry name" value="PC_PLC"/>
    <property type="match status" value="1"/>
</dbReference>
<dbReference type="AlphaFoldDB" id="A0A317E939"/>
<dbReference type="InterPro" id="IPR019546">
    <property type="entry name" value="TAT_signal_bac_arc"/>
</dbReference>
<dbReference type="PANTHER" id="PTHR31956">
    <property type="entry name" value="NON-SPECIFIC PHOSPHOLIPASE C4-RELATED"/>
    <property type="match status" value="1"/>
</dbReference>
<feature type="domain" description="Bacterial phospholipase C C-terminal" evidence="4">
    <location>
        <begin position="622"/>
        <end position="703"/>
    </location>
</feature>
<evidence type="ECO:0000256" key="1">
    <source>
        <dbReference type="ARBA" id="ARBA00009717"/>
    </source>
</evidence>
<evidence type="ECO:0000259" key="4">
    <source>
        <dbReference type="Pfam" id="PF05506"/>
    </source>
</evidence>
<name>A0A317E939_9PROT</name>
<organism evidence="5 6">
    <name type="scientific">Zavarzinia aquatilis</name>
    <dbReference type="NCBI Taxonomy" id="2211142"/>
    <lineage>
        <taxon>Bacteria</taxon>
        <taxon>Pseudomonadati</taxon>
        <taxon>Pseudomonadota</taxon>
        <taxon>Alphaproteobacteria</taxon>
        <taxon>Rhodospirillales</taxon>
        <taxon>Zavarziniaceae</taxon>
        <taxon>Zavarzinia</taxon>
    </lineage>
</organism>
<evidence type="ECO:0000313" key="5">
    <source>
        <dbReference type="EMBL" id="PWR22814.1"/>
    </source>
</evidence>
<dbReference type="InterPro" id="IPR017767">
    <property type="entry name" value="PC-PLC"/>
</dbReference>
<dbReference type="EC" id="3.1.4.3" evidence="2"/>
<dbReference type="InterPro" id="IPR007312">
    <property type="entry name" value="Phosphoesterase"/>
</dbReference>
<dbReference type="EMBL" id="QGLE01000005">
    <property type="protein sequence ID" value="PWR22814.1"/>
    <property type="molecule type" value="Genomic_DNA"/>
</dbReference>
<dbReference type="InterPro" id="IPR006311">
    <property type="entry name" value="TAT_signal"/>
</dbReference>
<dbReference type="RefSeq" id="WP_109905392.1">
    <property type="nucleotide sequence ID" value="NZ_QGLE01000005.1"/>
</dbReference>
<dbReference type="PROSITE" id="PS51318">
    <property type="entry name" value="TAT"/>
    <property type="match status" value="1"/>
</dbReference>
<dbReference type="OrthoDB" id="9770871at2"/>
<dbReference type="InterPro" id="IPR017850">
    <property type="entry name" value="Alkaline_phosphatase_core_sf"/>
</dbReference>
<dbReference type="PANTHER" id="PTHR31956:SF36">
    <property type="entry name" value="NON-HEMOLYTIC PHOSPHOLIPASE C"/>
    <property type="match status" value="1"/>
</dbReference>
<dbReference type="NCBIfam" id="TIGR01409">
    <property type="entry name" value="TAT_signal_seq"/>
    <property type="match status" value="1"/>
</dbReference>
<reference evidence="5 6" key="1">
    <citation type="submission" date="2018-05" db="EMBL/GenBank/DDBJ databases">
        <title>Zavarzinia sp. HR-AS.</title>
        <authorList>
            <person name="Lee Y."/>
            <person name="Jeon C.O."/>
        </authorList>
    </citation>
    <scope>NUCLEOTIDE SEQUENCE [LARGE SCALE GENOMIC DNA]</scope>
    <source>
        <strain evidence="5 6">HR-AS</strain>
    </source>
</reference>
<dbReference type="GO" id="GO:0034480">
    <property type="term" value="F:phosphatidylcholine phospholipase C activity"/>
    <property type="evidence" value="ECO:0007669"/>
    <property type="project" value="UniProtKB-EC"/>
</dbReference>
<dbReference type="GO" id="GO:0016042">
    <property type="term" value="P:lipid catabolic process"/>
    <property type="evidence" value="ECO:0007669"/>
    <property type="project" value="InterPro"/>
</dbReference>
<dbReference type="Pfam" id="PF05506">
    <property type="entry name" value="PLipase_C_C"/>
    <property type="match status" value="2"/>
</dbReference>
<feature type="domain" description="Bacterial phospholipase C C-terminal" evidence="4">
    <location>
        <begin position="525"/>
        <end position="611"/>
    </location>
</feature>
<accession>A0A317E939</accession>
<dbReference type="InterPro" id="IPR008475">
    <property type="entry name" value="PLipase_C_C"/>
</dbReference>
<protein>
    <recommendedName>
        <fullName evidence="2">phospholipase C</fullName>
        <ecNumber evidence="2">3.1.4.3</ecNumber>
    </recommendedName>
</protein>
<comment type="caution">
    <text evidence="5">The sequence shown here is derived from an EMBL/GenBank/DDBJ whole genome shotgun (WGS) entry which is preliminary data.</text>
</comment>
<evidence type="ECO:0000313" key="6">
    <source>
        <dbReference type="Proteomes" id="UP000245461"/>
    </source>
</evidence>
<sequence length="725" mass="79416">MIDESRRNFLKTTATLAGASAAATVFPSAIQQALAIDANNATKSIKDVEHIVILMQENRAFDHYFGTFPGVRGFGDRFSIPLAGGRSVWEQSNGTRIITPYHLDQSAGNAQRVSGTPHSWDNAQAAWDHGRMANWPTYKQDQSMGHYEKAELEFQWALANAFTLCDNYHCGIHAGTNPNRLYHWTGCSGASAAGVAAVTNEWDSLDSSANGYTWKTYPERLEEAGIDWKVYQNLPNNFTDNPLAGFRQYRKANEVYNTSSGFPWLPYTKVLNDKAPLYKGISNTMPFGGLLAEFATDVKLGILPQVSWIVAPDTYSEHPGPSSPVQGAWYIQETLKALTAVPEVWSKTVLIINFDENDGFFDHVPSPAVFSRNPDGSAAGATTMKSDLVAAEYFTHPAPEGTTGQPSPDGRPYGPGPRVPCYVVSPWSKGGWVASETFDHTSVLRFIEARFGVAESNISPYRRAISGDLTSCFDFVNPNAAVPTLPKRSKLSADALRVSQDLKDQVPVPAVDAQSLPKQQAGIRPSRALPYELSVDATVEGAAVRLRFSNSGKSAAVFHVYDKLHLDRIPRRFMVEAGKKLAATFDSAGDAGQYDLWVLGPNSFHRHFTGDSDLVGATKMLPEIAVSYDPELSRLNIAMTNTGARPCRFTVSANAYEKYTKDVRVEAGARQVLRLDISDQGNWYDYTVTVNNLAGFTRRLAGRMETGKPGISDPHSVFEQIANAG</sequence>
<dbReference type="Proteomes" id="UP000245461">
    <property type="component" value="Unassembled WGS sequence"/>
</dbReference>
<dbReference type="Pfam" id="PF04185">
    <property type="entry name" value="Phosphoesterase"/>
    <property type="match status" value="1"/>
</dbReference>
<keyword evidence="6" id="KW-1185">Reference proteome</keyword>
<evidence type="ECO:0000256" key="3">
    <source>
        <dbReference type="ARBA" id="ARBA00022801"/>
    </source>
</evidence>
<comment type="similarity">
    <text evidence="1">Belongs to the bacterial phospholipase C family.</text>
</comment>
<evidence type="ECO:0000256" key="2">
    <source>
        <dbReference type="ARBA" id="ARBA00012018"/>
    </source>
</evidence>
<gene>
    <name evidence="5" type="ORF">DKG74_10320</name>
</gene>
<dbReference type="Gene3D" id="3.40.720.10">
    <property type="entry name" value="Alkaline Phosphatase, subunit A"/>
    <property type="match status" value="2"/>
</dbReference>
<proteinExistence type="inferred from homology"/>
<keyword evidence="3" id="KW-0378">Hydrolase</keyword>